<dbReference type="GO" id="GO:0005524">
    <property type="term" value="F:ATP binding"/>
    <property type="evidence" value="ECO:0007669"/>
    <property type="project" value="UniProtKB-KW"/>
</dbReference>
<sequence length="280" mass="30103">MSLVEAQNIVLYRGAHLAVGASSFTIPRGKITAVIGPNGSGKTTVLQAIAGILSPSAGQIMVLGEPVKDVKHDISFVMQSVVFPTGTPITVKDVVSMGRYAQRGWFGMFRAQDRAAINYAMQTMNITDLKSRHLEELSGGQRQRVYVAQGIAQGHEILVLDEPMTGLDLKSRRIIDEVIHAEVEEHGHSVVLTTHDLDEAAAADHVILMDGKVVASGSPEEVLTRVNLEQAYGLGSLHEPADVNGTTVVELPECTTDGDADDWDEQPAAYGGRSGRYDAF</sequence>
<dbReference type="Proteomes" id="UP001501461">
    <property type="component" value="Unassembled WGS sequence"/>
</dbReference>
<proteinExistence type="predicted"/>
<feature type="domain" description="ABC transporter" evidence="5">
    <location>
        <begin position="4"/>
        <end position="235"/>
    </location>
</feature>
<dbReference type="PANTHER" id="PTHR42734">
    <property type="entry name" value="METAL TRANSPORT SYSTEM ATP-BINDING PROTEIN TM_0124-RELATED"/>
    <property type="match status" value="1"/>
</dbReference>
<evidence type="ECO:0000313" key="7">
    <source>
        <dbReference type="Proteomes" id="UP001501461"/>
    </source>
</evidence>
<protein>
    <submittedName>
        <fullName evidence="6">Iron/manganese ABC transporter ATP-binding protein YfeB</fullName>
    </submittedName>
</protein>
<keyword evidence="1" id="KW-0813">Transport</keyword>
<dbReference type="Pfam" id="PF00005">
    <property type="entry name" value="ABC_tran"/>
    <property type="match status" value="1"/>
</dbReference>
<keyword evidence="3 6" id="KW-0067">ATP-binding</keyword>
<feature type="compositionally biased region" description="Acidic residues" evidence="4">
    <location>
        <begin position="256"/>
        <end position="265"/>
    </location>
</feature>
<evidence type="ECO:0000259" key="5">
    <source>
        <dbReference type="PROSITE" id="PS50893"/>
    </source>
</evidence>
<dbReference type="InterPro" id="IPR003593">
    <property type="entry name" value="AAA+_ATPase"/>
</dbReference>
<dbReference type="InterPro" id="IPR027417">
    <property type="entry name" value="P-loop_NTPase"/>
</dbReference>
<dbReference type="PROSITE" id="PS50893">
    <property type="entry name" value="ABC_TRANSPORTER_2"/>
    <property type="match status" value="1"/>
</dbReference>
<evidence type="ECO:0000256" key="2">
    <source>
        <dbReference type="ARBA" id="ARBA00022741"/>
    </source>
</evidence>
<dbReference type="RefSeq" id="WP_343956322.1">
    <property type="nucleotide sequence ID" value="NZ_BAAAMN010000013.1"/>
</dbReference>
<dbReference type="CDD" id="cd03235">
    <property type="entry name" value="ABC_Metallic_Cations"/>
    <property type="match status" value="1"/>
</dbReference>
<dbReference type="Gene3D" id="3.40.50.300">
    <property type="entry name" value="P-loop containing nucleotide triphosphate hydrolases"/>
    <property type="match status" value="1"/>
</dbReference>
<accession>A0ABP5FQE1</accession>
<evidence type="ECO:0000256" key="1">
    <source>
        <dbReference type="ARBA" id="ARBA00022448"/>
    </source>
</evidence>
<gene>
    <name evidence="6" type="primary">yfeB</name>
    <name evidence="6" type="ORF">GCM10009720_08180</name>
</gene>
<keyword evidence="7" id="KW-1185">Reference proteome</keyword>
<dbReference type="InterPro" id="IPR050153">
    <property type="entry name" value="Metal_Ion_Import_ABC"/>
</dbReference>
<organism evidence="6 7">
    <name type="scientific">Yaniella flava</name>
    <dbReference type="NCBI Taxonomy" id="287930"/>
    <lineage>
        <taxon>Bacteria</taxon>
        <taxon>Bacillati</taxon>
        <taxon>Actinomycetota</taxon>
        <taxon>Actinomycetes</taxon>
        <taxon>Micrococcales</taxon>
        <taxon>Micrococcaceae</taxon>
        <taxon>Yaniella</taxon>
    </lineage>
</organism>
<evidence type="ECO:0000256" key="3">
    <source>
        <dbReference type="ARBA" id="ARBA00022840"/>
    </source>
</evidence>
<feature type="region of interest" description="Disordered" evidence="4">
    <location>
        <begin position="255"/>
        <end position="280"/>
    </location>
</feature>
<dbReference type="InterPro" id="IPR003439">
    <property type="entry name" value="ABC_transporter-like_ATP-bd"/>
</dbReference>
<comment type="caution">
    <text evidence="6">The sequence shown here is derived from an EMBL/GenBank/DDBJ whole genome shotgun (WGS) entry which is preliminary data.</text>
</comment>
<keyword evidence="2" id="KW-0547">Nucleotide-binding</keyword>
<dbReference type="SUPFAM" id="SSF52540">
    <property type="entry name" value="P-loop containing nucleoside triphosphate hydrolases"/>
    <property type="match status" value="1"/>
</dbReference>
<dbReference type="SMART" id="SM00382">
    <property type="entry name" value="AAA"/>
    <property type="match status" value="1"/>
</dbReference>
<reference evidence="7" key="1">
    <citation type="journal article" date="2019" name="Int. J. Syst. Evol. Microbiol.">
        <title>The Global Catalogue of Microorganisms (GCM) 10K type strain sequencing project: providing services to taxonomists for standard genome sequencing and annotation.</title>
        <authorList>
            <consortium name="The Broad Institute Genomics Platform"/>
            <consortium name="The Broad Institute Genome Sequencing Center for Infectious Disease"/>
            <person name="Wu L."/>
            <person name="Ma J."/>
        </authorList>
    </citation>
    <scope>NUCLEOTIDE SEQUENCE [LARGE SCALE GENOMIC DNA]</scope>
    <source>
        <strain evidence="7">JCM 13595</strain>
    </source>
</reference>
<name>A0ABP5FQE1_9MICC</name>
<dbReference type="EMBL" id="BAAAMN010000013">
    <property type="protein sequence ID" value="GAA2030415.1"/>
    <property type="molecule type" value="Genomic_DNA"/>
</dbReference>
<evidence type="ECO:0000256" key="4">
    <source>
        <dbReference type="SAM" id="MobiDB-lite"/>
    </source>
</evidence>
<evidence type="ECO:0000313" key="6">
    <source>
        <dbReference type="EMBL" id="GAA2030415.1"/>
    </source>
</evidence>